<evidence type="ECO:0000313" key="1">
    <source>
        <dbReference type="EMBL" id="TEB36243.1"/>
    </source>
</evidence>
<dbReference type="Proteomes" id="UP000298030">
    <property type="component" value="Unassembled WGS sequence"/>
</dbReference>
<dbReference type="AlphaFoldDB" id="A0A4Y7TPZ2"/>
<organism evidence="1 2">
    <name type="scientific">Coprinellus micaceus</name>
    <name type="common">Glistening ink-cap mushroom</name>
    <name type="synonym">Coprinus micaceus</name>
    <dbReference type="NCBI Taxonomy" id="71717"/>
    <lineage>
        <taxon>Eukaryota</taxon>
        <taxon>Fungi</taxon>
        <taxon>Dikarya</taxon>
        <taxon>Basidiomycota</taxon>
        <taxon>Agaricomycotina</taxon>
        <taxon>Agaricomycetes</taxon>
        <taxon>Agaricomycetidae</taxon>
        <taxon>Agaricales</taxon>
        <taxon>Agaricineae</taxon>
        <taxon>Psathyrellaceae</taxon>
        <taxon>Coprinellus</taxon>
    </lineage>
</organism>
<sequence>MTLSLQPLHPSRWREARHLLIKHLPAFTAAGDVERALQKRNVPGVANVATLYKRFRPTNSAIVSLASPNHLNEAMIRFRKTPLDIIGIDVHPPFPVMPPPEYDLHLLGQKRNRGHQGRKEASLRGVMDGTGPWAGLGGSNMAARAVVLAGFPGTTPVGAVERFLGSYKVGQSKEEKMVYKISLPPDVNTLYSKFLAIMKTREDALSVFRELNQTEFPTGRRRSVVQAQLIF</sequence>
<evidence type="ECO:0000313" key="2">
    <source>
        <dbReference type="Proteomes" id="UP000298030"/>
    </source>
</evidence>
<accession>A0A4Y7TPZ2</accession>
<reference evidence="1 2" key="1">
    <citation type="journal article" date="2019" name="Nat. Ecol. Evol.">
        <title>Megaphylogeny resolves global patterns of mushroom evolution.</title>
        <authorList>
            <person name="Varga T."/>
            <person name="Krizsan K."/>
            <person name="Foldi C."/>
            <person name="Dima B."/>
            <person name="Sanchez-Garcia M."/>
            <person name="Sanchez-Ramirez S."/>
            <person name="Szollosi G.J."/>
            <person name="Szarkandi J.G."/>
            <person name="Papp V."/>
            <person name="Albert L."/>
            <person name="Andreopoulos W."/>
            <person name="Angelini C."/>
            <person name="Antonin V."/>
            <person name="Barry K.W."/>
            <person name="Bougher N.L."/>
            <person name="Buchanan P."/>
            <person name="Buyck B."/>
            <person name="Bense V."/>
            <person name="Catcheside P."/>
            <person name="Chovatia M."/>
            <person name="Cooper J."/>
            <person name="Damon W."/>
            <person name="Desjardin D."/>
            <person name="Finy P."/>
            <person name="Geml J."/>
            <person name="Haridas S."/>
            <person name="Hughes K."/>
            <person name="Justo A."/>
            <person name="Karasinski D."/>
            <person name="Kautmanova I."/>
            <person name="Kiss B."/>
            <person name="Kocsube S."/>
            <person name="Kotiranta H."/>
            <person name="LaButti K.M."/>
            <person name="Lechner B.E."/>
            <person name="Liimatainen K."/>
            <person name="Lipzen A."/>
            <person name="Lukacs Z."/>
            <person name="Mihaltcheva S."/>
            <person name="Morgado L.N."/>
            <person name="Niskanen T."/>
            <person name="Noordeloos M.E."/>
            <person name="Ohm R.A."/>
            <person name="Ortiz-Santana B."/>
            <person name="Ovrebo C."/>
            <person name="Racz N."/>
            <person name="Riley R."/>
            <person name="Savchenko A."/>
            <person name="Shiryaev A."/>
            <person name="Soop K."/>
            <person name="Spirin V."/>
            <person name="Szebenyi C."/>
            <person name="Tomsovsky M."/>
            <person name="Tulloss R.E."/>
            <person name="Uehling J."/>
            <person name="Grigoriev I.V."/>
            <person name="Vagvolgyi C."/>
            <person name="Papp T."/>
            <person name="Martin F.M."/>
            <person name="Miettinen O."/>
            <person name="Hibbett D.S."/>
            <person name="Nagy L.G."/>
        </authorList>
    </citation>
    <scope>NUCLEOTIDE SEQUENCE [LARGE SCALE GENOMIC DNA]</scope>
    <source>
        <strain evidence="1 2">FP101781</strain>
    </source>
</reference>
<evidence type="ECO:0008006" key="3">
    <source>
        <dbReference type="Google" id="ProtNLM"/>
    </source>
</evidence>
<name>A0A4Y7TPZ2_COPMI</name>
<gene>
    <name evidence="1" type="ORF">FA13DRAFT_1727817</name>
</gene>
<comment type="caution">
    <text evidence="1">The sequence shown here is derived from an EMBL/GenBank/DDBJ whole genome shotgun (WGS) entry which is preliminary data.</text>
</comment>
<protein>
    <recommendedName>
        <fullName evidence="3">RRM domain-containing protein</fullName>
    </recommendedName>
</protein>
<keyword evidence="2" id="KW-1185">Reference proteome</keyword>
<proteinExistence type="predicted"/>
<dbReference type="OrthoDB" id="5541797at2759"/>
<dbReference type="EMBL" id="QPFP01000006">
    <property type="protein sequence ID" value="TEB36243.1"/>
    <property type="molecule type" value="Genomic_DNA"/>
</dbReference>